<dbReference type="EMBL" id="RAVZ01000415">
    <property type="protein sequence ID" value="RKG73350.1"/>
    <property type="molecule type" value="Genomic_DNA"/>
</dbReference>
<organism evidence="2 3">
    <name type="scientific">Corallococcus terminator</name>
    <dbReference type="NCBI Taxonomy" id="2316733"/>
    <lineage>
        <taxon>Bacteria</taxon>
        <taxon>Pseudomonadati</taxon>
        <taxon>Myxococcota</taxon>
        <taxon>Myxococcia</taxon>
        <taxon>Myxococcales</taxon>
        <taxon>Cystobacterineae</taxon>
        <taxon>Myxococcaceae</taxon>
        <taxon>Corallococcus</taxon>
    </lineage>
</organism>
<gene>
    <name evidence="2" type="ORF">D7V88_36565</name>
</gene>
<dbReference type="Proteomes" id="UP000268094">
    <property type="component" value="Unassembled WGS sequence"/>
</dbReference>
<evidence type="ECO:0000313" key="3">
    <source>
        <dbReference type="Proteomes" id="UP000268094"/>
    </source>
</evidence>
<feature type="region of interest" description="Disordered" evidence="1">
    <location>
        <begin position="27"/>
        <end position="59"/>
    </location>
</feature>
<evidence type="ECO:0000256" key="1">
    <source>
        <dbReference type="SAM" id="MobiDB-lite"/>
    </source>
</evidence>
<proteinExistence type="predicted"/>
<name>A0A3A8I0V8_9BACT</name>
<evidence type="ECO:0000313" key="2">
    <source>
        <dbReference type="EMBL" id="RKG73350.1"/>
    </source>
</evidence>
<comment type="caution">
    <text evidence="2">The sequence shown here is derived from an EMBL/GenBank/DDBJ whole genome shotgun (WGS) entry which is preliminary data.</text>
</comment>
<sequence>MPGMAGPQSTRGFAAWASEAVGVSRAVLQPPSMRETASSDHGDIRMEKHLLGETREAAV</sequence>
<feature type="compositionally biased region" description="Basic and acidic residues" evidence="1">
    <location>
        <begin position="37"/>
        <end position="59"/>
    </location>
</feature>
<dbReference type="AlphaFoldDB" id="A0A3A8I0V8"/>
<accession>A0A3A8I0V8</accession>
<reference evidence="3" key="1">
    <citation type="submission" date="2018-09" db="EMBL/GenBank/DDBJ databases">
        <authorList>
            <person name="Livingstone P.G."/>
            <person name="Whitworth D.E."/>
        </authorList>
    </citation>
    <scope>NUCLEOTIDE SEQUENCE [LARGE SCALE GENOMIC DNA]</scope>
    <source>
        <strain evidence="3">CA054A</strain>
    </source>
</reference>
<keyword evidence="3" id="KW-1185">Reference proteome</keyword>
<protein>
    <submittedName>
        <fullName evidence="2">Uncharacterized protein</fullName>
    </submittedName>
</protein>